<evidence type="ECO:0000256" key="3">
    <source>
        <dbReference type="SAM" id="Phobius"/>
    </source>
</evidence>
<dbReference type="Pfam" id="PF00486">
    <property type="entry name" value="Trans_reg_C"/>
    <property type="match status" value="1"/>
</dbReference>
<feature type="transmembrane region" description="Helical" evidence="3">
    <location>
        <begin position="125"/>
        <end position="145"/>
    </location>
</feature>
<keyword evidence="6" id="KW-1185">Reference proteome</keyword>
<comment type="caution">
    <text evidence="5">The sequence shown here is derived from an EMBL/GenBank/DDBJ whole genome shotgun (WGS) entry which is preliminary data.</text>
</comment>
<dbReference type="InterPro" id="IPR036388">
    <property type="entry name" value="WH-like_DNA-bd_sf"/>
</dbReference>
<evidence type="ECO:0000256" key="1">
    <source>
        <dbReference type="ARBA" id="ARBA00023125"/>
    </source>
</evidence>
<dbReference type="EMBL" id="JAULRT010000035">
    <property type="protein sequence ID" value="MDO3381623.1"/>
    <property type="molecule type" value="Genomic_DNA"/>
</dbReference>
<evidence type="ECO:0000259" key="4">
    <source>
        <dbReference type="PROSITE" id="PS51755"/>
    </source>
</evidence>
<dbReference type="InterPro" id="IPR001867">
    <property type="entry name" value="OmpR/PhoB-type_DNA-bd"/>
</dbReference>
<dbReference type="SMART" id="SM00862">
    <property type="entry name" value="Trans_reg_C"/>
    <property type="match status" value="1"/>
</dbReference>
<dbReference type="SUPFAM" id="SSF48452">
    <property type="entry name" value="TPR-like"/>
    <property type="match status" value="1"/>
</dbReference>
<dbReference type="CDD" id="cd00383">
    <property type="entry name" value="trans_reg_C"/>
    <property type="match status" value="1"/>
</dbReference>
<sequence length="485" mass="54397">MLEYKVIVASENIKVDLRRQTLLVEEAPVAIRPKAFALLRALIEHPFKIQTKEYFLRTIWDDVQVDEQVLFQTIRELRQLLGDAQLILTHPRKGYSWNAEVSTKQDLATPTEPSPPCRSPSSPGFFYGLAAAGALLFSLILIAAWPNTRTLSEEGPVLVLPIKESIAGSGQEWMRVGLMDQIISQLKDAQVPLVLDTDYALAAARRAQLSGDYRTEEVSRVFVVSGASLVVESAISGSVDEYRLDYWLHFVGGTKRGSLFGQSPNALTQQLIQRIADYTGTPISTDPELIKTDLHRELLAQAMEFMDQALMAQASSVLHSLSLLDPHNPVVDRLLIEAYVHQGRLEEAKVQAEGALTKSSRSDEHHKLLYWRSVIAFRQGEMEVALSALDQAETTASQTKDWLYRAYAAQLRAQILMQKDQYTEAESALFKGIEYHQMIRCPLGEALTRKQLIELYARQGNLTSKKAQTLQVEKLQADHNLGAWL</sequence>
<reference evidence="5" key="1">
    <citation type="submission" date="2023-07" db="EMBL/GenBank/DDBJ databases">
        <title>Gilvimarinus algae sp. nov., isolated from the surface of Kelp.</title>
        <authorList>
            <person name="Sun Y.Y."/>
            <person name="Gong Y."/>
            <person name="Du Z.J."/>
        </authorList>
    </citation>
    <scope>NUCLEOTIDE SEQUENCE</scope>
    <source>
        <strain evidence="5">SDUM040014</strain>
    </source>
</reference>
<dbReference type="InterPro" id="IPR011990">
    <property type="entry name" value="TPR-like_helical_dom_sf"/>
</dbReference>
<keyword evidence="1 2" id="KW-0238">DNA-binding</keyword>
<proteinExistence type="predicted"/>
<feature type="DNA-binding region" description="OmpR/PhoB-type" evidence="2">
    <location>
        <begin position="4"/>
        <end position="99"/>
    </location>
</feature>
<keyword evidence="3" id="KW-0472">Membrane</keyword>
<dbReference type="Gene3D" id="1.25.40.10">
    <property type="entry name" value="Tetratricopeptide repeat domain"/>
    <property type="match status" value="1"/>
</dbReference>
<evidence type="ECO:0000256" key="2">
    <source>
        <dbReference type="PROSITE-ProRule" id="PRU01091"/>
    </source>
</evidence>
<dbReference type="InterPro" id="IPR016032">
    <property type="entry name" value="Sig_transdc_resp-reg_C-effctor"/>
</dbReference>
<accession>A0ABT8TE10</accession>
<keyword evidence="3" id="KW-0812">Transmembrane</keyword>
<gene>
    <name evidence="5" type="ORF">QWI16_05510</name>
</gene>
<evidence type="ECO:0000313" key="6">
    <source>
        <dbReference type="Proteomes" id="UP001168380"/>
    </source>
</evidence>
<organism evidence="5 6">
    <name type="scientific">Gilvimarinus algae</name>
    <dbReference type="NCBI Taxonomy" id="3058037"/>
    <lineage>
        <taxon>Bacteria</taxon>
        <taxon>Pseudomonadati</taxon>
        <taxon>Pseudomonadota</taxon>
        <taxon>Gammaproteobacteria</taxon>
        <taxon>Cellvibrionales</taxon>
        <taxon>Cellvibrionaceae</taxon>
        <taxon>Gilvimarinus</taxon>
    </lineage>
</organism>
<name>A0ABT8TE10_9GAMM</name>
<dbReference type="PROSITE" id="PS51755">
    <property type="entry name" value="OMPR_PHOB"/>
    <property type="match status" value="1"/>
</dbReference>
<feature type="domain" description="OmpR/PhoB-type" evidence="4">
    <location>
        <begin position="4"/>
        <end position="99"/>
    </location>
</feature>
<dbReference type="Proteomes" id="UP001168380">
    <property type="component" value="Unassembled WGS sequence"/>
</dbReference>
<dbReference type="RefSeq" id="WP_302711758.1">
    <property type="nucleotide sequence ID" value="NZ_JAULRT010000035.1"/>
</dbReference>
<evidence type="ECO:0000313" key="5">
    <source>
        <dbReference type="EMBL" id="MDO3381623.1"/>
    </source>
</evidence>
<dbReference type="SUPFAM" id="SSF46894">
    <property type="entry name" value="C-terminal effector domain of the bipartite response regulators"/>
    <property type="match status" value="1"/>
</dbReference>
<protein>
    <submittedName>
        <fullName evidence="5">Winged helix-turn-helix domain-containing protein</fullName>
    </submittedName>
</protein>
<dbReference type="Gene3D" id="1.10.10.10">
    <property type="entry name" value="Winged helix-like DNA-binding domain superfamily/Winged helix DNA-binding domain"/>
    <property type="match status" value="1"/>
</dbReference>
<keyword evidence="3" id="KW-1133">Transmembrane helix</keyword>